<feature type="domain" description="Integrase catalytic" evidence="2">
    <location>
        <begin position="271"/>
        <end position="420"/>
    </location>
</feature>
<dbReference type="InterPro" id="IPR041577">
    <property type="entry name" value="RT_RNaseH_2"/>
</dbReference>
<dbReference type="Pfam" id="PF17919">
    <property type="entry name" value="RT_RNaseH_2"/>
    <property type="match status" value="1"/>
</dbReference>
<evidence type="ECO:0000259" key="2">
    <source>
        <dbReference type="PROSITE" id="PS50994"/>
    </source>
</evidence>
<dbReference type="InterPro" id="IPR012337">
    <property type="entry name" value="RNaseH-like_sf"/>
</dbReference>
<keyword evidence="4" id="KW-1185">Reference proteome</keyword>
<reference evidence="3 4" key="1">
    <citation type="submission" date="2023-02" db="EMBL/GenBank/DDBJ databases">
        <title>LHISI_Scaffold_Assembly.</title>
        <authorList>
            <person name="Stuart O.P."/>
            <person name="Cleave R."/>
            <person name="Magrath M.J.L."/>
            <person name="Mikheyev A.S."/>
        </authorList>
    </citation>
    <scope>NUCLEOTIDE SEQUENCE [LARGE SCALE GENOMIC DNA]</scope>
    <source>
        <strain evidence="3">Daus_M_001</strain>
        <tissue evidence="3">Leg muscle</tissue>
    </source>
</reference>
<comment type="caution">
    <text evidence="3">The sequence shown here is derived from an EMBL/GenBank/DDBJ whole genome shotgun (WGS) entry which is preliminary data.</text>
</comment>
<accession>A0ABQ9HV86</accession>
<dbReference type="InterPro" id="IPR043128">
    <property type="entry name" value="Rev_trsase/Diguanyl_cyclase"/>
</dbReference>
<dbReference type="PANTHER" id="PTHR37984">
    <property type="entry name" value="PROTEIN CBG26694"/>
    <property type="match status" value="1"/>
</dbReference>
<keyword evidence="1" id="KW-0511">Multifunctional enzyme</keyword>
<dbReference type="InterPro" id="IPR001584">
    <property type="entry name" value="Integrase_cat-core"/>
</dbReference>
<dbReference type="CDD" id="cd09274">
    <property type="entry name" value="RNase_HI_RT_Ty3"/>
    <property type="match status" value="1"/>
</dbReference>
<dbReference type="InterPro" id="IPR050951">
    <property type="entry name" value="Retrovirus_Pol_polyprotein"/>
</dbReference>
<dbReference type="InterPro" id="IPR043502">
    <property type="entry name" value="DNA/RNA_pol_sf"/>
</dbReference>
<dbReference type="Gene3D" id="3.30.420.10">
    <property type="entry name" value="Ribonuclease H-like superfamily/Ribonuclease H"/>
    <property type="match status" value="1"/>
</dbReference>
<sequence>MPRLKSREDVRRFLRMVTYYSRFIHRASTITTPLRHLLCKNTIFKWTSVCEVAFLKLKQANASDQVLVPYDRDLLVQLACDASPTWIAGVLSHIVDGHEHPIAFASRLLTAAEQNYSQYLFGRHFKLVTDNQPLTHIFNHRAALKKMTAGRLQRYAAFLSGFNYTIDFKKGIENSNVDCLCQAPININKETKKDATLSTIMKSLQEENTSEQDYIIESGILFRGQRVVVPACLQSAFLNELNRTHVGITKMKQLARRYLSRTVQPRLQVILREEPEHNWQQTHTDYAGPYQDHHFLVVVDAKSNWAKIVPCSSAPTSKSRVKILKDIFSRNGFPEVMVLDNAAIFTSEEFAQFYKEASIFQKFCAAGHPATNGLAERSPSAEKSISNHVKPIRQKVREIIFRYRATPLSNGKSPAEQYLN</sequence>
<dbReference type="PANTHER" id="PTHR37984:SF5">
    <property type="entry name" value="PROTEIN NYNRIN-LIKE"/>
    <property type="match status" value="1"/>
</dbReference>
<dbReference type="Gene3D" id="3.30.70.270">
    <property type="match status" value="1"/>
</dbReference>
<gene>
    <name evidence="3" type="ORF">PR048_007465</name>
</gene>
<proteinExistence type="predicted"/>
<organism evidence="3 4">
    <name type="scientific">Dryococelus australis</name>
    <dbReference type="NCBI Taxonomy" id="614101"/>
    <lineage>
        <taxon>Eukaryota</taxon>
        <taxon>Metazoa</taxon>
        <taxon>Ecdysozoa</taxon>
        <taxon>Arthropoda</taxon>
        <taxon>Hexapoda</taxon>
        <taxon>Insecta</taxon>
        <taxon>Pterygota</taxon>
        <taxon>Neoptera</taxon>
        <taxon>Polyneoptera</taxon>
        <taxon>Phasmatodea</taxon>
        <taxon>Verophasmatodea</taxon>
        <taxon>Anareolatae</taxon>
        <taxon>Phasmatidae</taxon>
        <taxon>Eurycanthinae</taxon>
        <taxon>Dryococelus</taxon>
    </lineage>
</organism>
<evidence type="ECO:0000256" key="1">
    <source>
        <dbReference type="ARBA" id="ARBA00023268"/>
    </source>
</evidence>
<dbReference type="SUPFAM" id="SSF56672">
    <property type="entry name" value="DNA/RNA polymerases"/>
    <property type="match status" value="1"/>
</dbReference>
<dbReference type="InterPro" id="IPR036397">
    <property type="entry name" value="RNaseH_sf"/>
</dbReference>
<dbReference type="Pfam" id="PF00665">
    <property type="entry name" value="rve"/>
    <property type="match status" value="1"/>
</dbReference>
<dbReference type="EMBL" id="JARBHB010000003">
    <property type="protein sequence ID" value="KAJ8887980.1"/>
    <property type="molecule type" value="Genomic_DNA"/>
</dbReference>
<protein>
    <recommendedName>
        <fullName evidence="2">Integrase catalytic domain-containing protein</fullName>
    </recommendedName>
</protein>
<dbReference type="PROSITE" id="PS50994">
    <property type="entry name" value="INTEGRASE"/>
    <property type="match status" value="1"/>
</dbReference>
<dbReference type="Proteomes" id="UP001159363">
    <property type="component" value="Chromosome 3"/>
</dbReference>
<evidence type="ECO:0000313" key="4">
    <source>
        <dbReference type="Proteomes" id="UP001159363"/>
    </source>
</evidence>
<dbReference type="SUPFAM" id="SSF53098">
    <property type="entry name" value="Ribonuclease H-like"/>
    <property type="match status" value="1"/>
</dbReference>
<evidence type="ECO:0000313" key="3">
    <source>
        <dbReference type="EMBL" id="KAJ8887980.1"/>
    </source>
</evidence>
<name>A0ABQ9HV86_9NEOP</name>